<feature type="compositionally biased region" description="Low complexity" evidence="1">
    <location>
        <begin position="58"/>
        <end position="92"/>
    </location>
</feature>
<evidence type="ECO:0000313" key="3">
    <source>
        <dbReference type="Proteomes" id="UP001286313"/>
    </source>
</evidence>
<dbReference type="Proteomes" id="UP001286313">
    <property type="component" value="Unassembled WGS sequence"/>
</dbReference>
<name>A0AAE1FUI9_PETCI</name>
<organism evidence="2 3">
    <name type="scientific">Petrolisthes cinctipes</name>
    <name type="common">Flat porcelain crab</name>
    <dbReference type="NCBI Taxonomy" id="88211"/>
    <lineage>
        <taxon>Eukaryota</taxon>
        <taxon>Metazoa</taxon>
        <taxon>Ecdysozoa</taxon>
        <taxon>Arthropoda</taxon>
        <taxon>Crustacea</taxon>
        <taxon>Multicrustacea</taxon>
        <taxon>Malacostraca</taxon>
        <taxon>Eumalacostraca</taxon>
        <taxon>Eucarida</taxon>
        <taxon>Decapoda</taxon>
        <taxon>Pleocyemata</taxon>
        <taxon>Anomura</taxon>
        <taxon>Galatheoidea</taxon>
        <taxon>Porcellanidae</taxon>
        <taxon>Petrolisthes</taxon>
    </lineage>
</organism>
<feature type="region of interest" description="Disordered" evidence="1">
    <location>
        <begin position="58"/>
        <end position="97"/>
    </location>
</feature>
<accession>A0AAE1FUI9</accession>
<proteinExistence type="predicted"/>
<sequence length="236" mass="25769">MVILLQEHLPLTVRDPSEKLQSPLPMGHCTNRHSIYSQQHSPEKLSCSDIMTTVATTTDSSLPTDTTNTSTDTNTDTTTDTPTDTNTGTPTDCPHGELKLQLSTSTSKGTKTNMERVCSDENMGLINEQNFEALIYPFPMGNPQLDSLAWSGFNLSGSNVQFANGQMTLPDILVNIFSGITGITDQQDTEKCCIWSALKIPQLQDCNEYHRVLCVSSAAPCNQPAVEADHQLSRTS</sequence>
<gene>
    <name evidence="2" type="ORF">Pcinc_015601</name>
</gene>
<dbReference type="EMBL" id="JAWQEG010001384">
    <property type="protein sequence ID" value="KAK3879875.1"/>
    <property type="molecule type" value="Genomic_DNA"/>
</dbReference>
<protein>
    <submittedName>
        <fullName evidence="2">Uncharacterized protein</fullName>
    </submittedName>
</protein>
<evidence type="ECO:0000313" key="2">
    <source>
        <dbReference type="EMBL" id="KAK3879875.1"/>
    </source>
</evidence>
<evidence type="ECO:0000256" key="1">
    <source>
        <dbReference type="SAM" id="MobiDB-lite"/>
    </source>
</evidence>
<dbReference type="AlphaFoldDB" id="A0AAE1FUI9"/>
<comment type="caution">
    <text evidence="2">The sequence shown here is derived from an EMBL/GenBank/DDBJ whole genome shotgun (WGS) entry which is preliminary data.</text>
</comment>
<keyword evidence="3" id="KW-1185">Reference proteome</keyword>
<reference evidence="2" key="1">
    <citation type="submission" date="2023-10" db="EMBL/GenBank/DDBJ databases">
        <title>Genome assemblies of two species of porcelain crab, Petrolisthes cinctipes and Petrolisthes manimaculis (Anomura: Porcellanidae).</title>
        <authorList>
            <person name="Angst P."/>
        </authorList>
    </citation>
    <scope>NUCLEOTIDE SEQUENCE</scope>
    <source>
        <strain evidence="2">PB745_01</strain>
        <tissue evidence="2">Gill</tissue>
    </source>
</reference>